<evidence type="ECO:0008006" key="3">
    <source>
        <dbReference type="Google" id="ProtNLM"/>
    </source>
</evidence>
<organism evidence="1 2">
    <name type="scientific">Roseibacillus ishigakijimensis</name>
    <dbReference type="NCBI Taxonomy" id="454146"/>
    <lineage>
        <taxon>Bacteria</taxon>
        <taxon>Pseudomonadati</taxon>
        <taxon>Verrucomicrobiota</taxon>
        <taxon>Verrucomicrobiia</taxon>
        <taxon>Verrucomicrobiales</taxon>
        <taxon>Verrucomicrobiaceae</taxon>
        <taxon>Roseibacillus</taxon>
    </lineage>
</organism>
<accession>A0A934RL51</accession>
<evidence type="ECO:0000313" key="2">
    <source>
        <dbReference type="Proteomes" id="UP000604083"/>
    </source>
</evidence>
<name>A0A934RL51_9BACT</name>
<proteinExistence type="predicted"/>
<dbReference type="AlphaFoldDB" id="A0A934RL51"/>
<dbReference type="Proteomes" id="UP000604083">
    <property type="component" value="Unassembled WGS sequence"/>
</dbReference>
<protein>
    <recommendedName>
        <fullName evidence="3">Thioredoxin-like fold domain-containing protein</fullName>
    </recommendedName>
</protein>
<dbReference type="Gene3D" id="3.40.30.10">
    <property type="entry name" value="Glutaredoxin"/>
    <property type="match status" value="1"/>
</dbReference>
<dbReference type="EMBL" id="JAENIO010000012">
    <property type="protein sequence ID" value="MBK1833722.1"/>
    <property type="molecule type" value="Genomic_DNA"/>
</dbReference>
<comment type="caution">
    <text evidence="1">The sequence shown here is derived from an EMBL/GenBank/DDBJ whole genome shotgun (WGS) entry which is preliminary data.</text>
</comment>
<dbReference type="SUPFAM" id="SSF52833">
    <property type="entry name" value="Thioredoxin-like"/>
    <property type="match status" value="1"/>
</dbReference>
<gene>
    <name evidence="1" type="ORF">JIN78_06575</name>
</gene>
<dbReference type="InterPro" id="IPR036249">
    <property type="entry name" value="Thioredoxin-like_sf"/>
</dbReference>
<evidence type="ECO:0000313" key="1">
    <source>
        <dbReference type="EMBL" id="MBK1833722.1"/>
    </source>
</evidence>
<keyword evidence="2" id="KW-1185">Reference proteome</keyword>
<reference evidence="1" key="1">
    <citation type="submission" date="2021-01" db="EMBL/GenBank/DDBJ databases">
        <title>Modified the classification status of verrucomicrobia.</title>
        <authorList>
            <person name="Feng X."/>
        </authorList>
    </citation>
    <scope>NUCLEOTIDE SEQUENCE</scope>
    <source>
        <strain evidence="1">KCTC 12986</strain>
    </source>
</reference>
<sequence>MEKYKKEIADLANVEMIHVSLDQDDDAAEEWAEKESFPWLTVLPDKVDRSTMRDYKTTNAVPEYHLVDGEGNSLAKGQAAAFAKIAELTKE</sequence>